<dbReference type="GO" id="GO:0005930">
    <property type="term" value="C:axoneme"/>
    <property type="evidence" value="ECO:0007669"/>
    <property type="project" value="TreeGrafter"/>
</dbReference>
<keyword evidence="3" id="KW-0677">Repeat</keyword>
<dbReference type="SUPFAM" id="SSF50978">
    <property type="entry name" value="WD40 repeat-like"/>
    <property type="match status" value="1"/>
</dbReference>
<evidence type="ECO:0000259" key="9">
    <source>
        <dbReference type="Pfam" id="PF24760"/>
    </source>
</evidence>
<dbReference type="Pfam" id="PF23383">
    <property type="entry name" value="Beta-prop_IFT140_1st"/>
    <property type="match status" value="2"/>
</dbReference>
<dbReference type="InterPro" id="IPR056154">
    <property type="entry name" value="Beta-prop_IFT140_1st"/>
</dbReference>
<dbReference type="InterPro" id="IPR001680">
    <property type="entry name" value="WD40_rpt"/>
</dbReference>
<evidence type="ECO:0000259" key="8">
    <source>
        <dbReference type="Pfam" id="PF23385"/>
    </source>
</evidence>
<evidence type="ECO:0000313" key="11">
    <source>
        <dbReference type="EMBL" id="KAJ6640265.1"/>
    </source>
</evidence>
<evidence type="ECO:0000256" key="2">
    <source>
        <dbReference type="ARBA" id="ARBA00022574"/>
    </source>
</evidence>
<dbReference type="PANTHER" id="PTHR15722">
    <property type="entry name" value="IFT140/172-RELATED"/>
    <property type="match status" value="1"/>
</dbReference>
<dbReference type="EMBL" id="WJQU01000003">
    <property type="protein sequence ID" value="KAJ6640265.1"/>
    <property type="molecule type" value="Genomic_DNA"/>
</dbReference>
<proteinExistence type="predicted"/>
<dbReference type="Gene3D" id="2.130.10.10">
    <property type="entry name" value="YVTN repeat-like/Quinoprotein amine dehydrogenase"/>
    <property type="match status" value="2"/>
</dbReference>
<name>A0A9Q0MZW8_9DIPT</name>
<dbReference type="FunFam" id="2.130.10.10:FF:000839">
    <property type="entry name" value="Uncharacterized protein, isoform A"/>
    <property type="match status" value="1"/>
</dbReference>
<dbReference type="GO" id="GO:0035721">
    <property type="term" value="P:intraciliary retrograde transport"/>
    <property type="evidence" value="ECO:0007669"/>
    <property type="project" value="TreeGrafter"/>
</dbReference>
<dbReference type="InterPro" id="IPR036322">
    <property type="entry name" value="WD40_repeat_dom_sf"/>
</dbReference>
<dbReference type="Pfam" id="PF24760">
    <property type="entry name" value="TPR_IF140_C"/>
    <property type="match status" value="1"/>
</dbReference>
<dbReference type="Pfam" id="PF23385">
    <property type="entry name" value="Beta-prop_IFT140_2nd"/>
    <property type="match status" value="1"/>
</dbReference>
<comment type="subcellular location">
    <subcellularLocation>
        <location evidence="1">Cell projection</location>
        <location evidence="1">Cilium</location>
    </subcellularLocation>
</comment>
<dbReference type="Proteomes" id="UP001151699">
    <property type="component" value="Chromosome X"/>
</dbReference>
<protein>
    <submittedName>
        <fullName evidence="11">Intraflagellar transport protein 140 like</fullName>
    </submittedName>
</protein>
<feature type="domain" description="IFT140 first beta-propeller" evidence="7">
    <location>
        <begin position="350"/>
        <end position="436"/>
    </location>
</feature>
<dbReference type="InterPro" id="IPR011990">
    <property type="entry name" value="TPR-like_helical_dom_sf"/>
</dbReference>
<dbReference type="InterPro" id="IPR056156">
    <property type="entry name" value="TPR_IF140_C"/>
</dbReference>
<dbReference type="FunFam" id="1.25.40.470:FF:000018">
    <property type="entry name" value="Reduced mechanoreceptor potential A"/>
    <property type="match status" value="1"/>
</dbReference>
<evidence type="ECO:0000256" key="5">
    <source>
        <dbReference type="ARBA" id="ARBA00023069"/>
    </source>
</evidence>
<dbReference type="OrthoDB" id="10258787at2759"/>
<accession>A0A9Q0MZW8</accession>
<feature type="domain" description="IF140 C-terminal TPR" evidence="9">
    <location>
        <begin position="1294"/>
        <end position="1411"/>
    </location>
</feature>
<evidence type="ECO:0000313" key="12">
    <source>
        <dbReference type="Proteomes" id="UP001151699"/>
    </source>
</evidence>
<keyword evidence="5" id="KW-0969">Cilium</keyword>
<dbReference type="PANTHER" id="PTHR15722:SF7">
    <property type="entry name" value="INTRAFLAGELLAR TRANSPORT PROTEIN 140 HOMOLOG"/>
    <property type="match status" value="1"/>
</dbReference>
<gene>
    <name evidence="11" type="primary">IFT140</name>
    <name evidence="11" type="ORF">Bhyg_13015</name>
</gene>
<sequence>MTLYFDTKVQFLDAEAVSTIGACHPREPLIAVASYSQDQGGSVTIFDDSGEPIKDVTFPVHPTSQASAICWHSDKKLLVTGWENGEVHAWFGGNREFSAINGPHKSPIVFLEFSEQGGRMVTADSNGVLTGWRCDSQGHFLTMFTHDLRDPILHVTFRRTVLSVVSTEISNLAKAAVAGDESALDVLTNWRPRTAARNLAHVGVKDNHCFFVGTESGIIYYLNQSGTCTEVLQSSSAIFTQLLWHPKREAIVGLMDDMTVCHFLVESNGNLTELDKVKLSGRVSGHKGCVSWAGNAMAIINGDFSVRIWDIDTSDHFLLPTSLPNTSKTSPIQISKNRSSTVRTGTTTATTTQMEVFTCIAYCSDNQTLCAGTNQGNLYTWKRTNYSVDVPENTWQLNNISAVRGAIKQCTWGVCETVKPCIMVNCIANVYILKEQPLVSAHCREIWATQRNANQVYVHNDANKSTYLQADANISITDLCLTKRNMLLTNGRTVVVYKITIDDDLADAKMNKGLSIKLMNTFAAECIRLFIHDENIIVLGQIDVKIFSLGGVVLRELHFNDNEGKPIGADLTTQYLTVFTMNGFIKIFDVSKHEPKLLTKPKSAYDMFPNFGEIISAKCNSNGTVLAITIANEQLIPDGLFYTWHIEKDTLSSCDFLGKNGNQSQSLGHVARLPTNFYWDTDDSRLFACEARLVHTKSKNGIASSLNKQSNAAPLDIAAIAASTESIVSIMFVTEKCEIKDLESLSLLPGEQLINLCAPNVVTLRNCSVELSPMGDFHGLTKCDTSTRQMVIDFSLHVVQGNMDQAFRCIRSIQSDGVWQNLAKMCVHTGRLDVARVCLGHMKKARSVRALRKALADNTLENEAKVAVLAIELDMIDDAEALYKKCGRYDLLNKLLQACGRFEDALKIAEQLDRVHLKNTYYKYAEHLKGEGDILEALNYYGKANNPTHNVTQMLIEDPVALRNYMQSTSDKNLLKWWAQYIESTGDMESAFKVYQRADDWFSQVRILCFLGQLSRADSVARLSGDKSACYHLARHYENIGKIQEAIQFYTRAQTFSNAVRICKENDLQNELWNVANSARSRDKASAASYFEECGDFKRAVELYHRSGMLHKAVEMAFASQQPETLQVIASELDVNSDAELVTRCADFFLGIDQLQKAVHLLANAKHFEKALEICKGRAVPVTETLAELLTPAKDEIAEPTRVKILTMLGDILQEQGDYHTATKKFTQAGDKTRAMKSLLKSGDTDKIVFFAGMSRQKEIYIMAANYLQALNWQNDAKILKNIVTFYTKGQAYDLLANFYVTCAQVEIDEFRDYEKALKALLESSKCLTKIQNVQRASDNLQNTIMEVRKVLEVQEALERGEWQNVVTVCKSILAQPERPPIRHSDIQGFLITSLIKMNQFSDALAYLRDLALKVSDWSSKELVERSLVAKLAKECGIDFDAMWASGRKKRYVDDADDAPIDFVEEEVQEDFE</sequence>
<evidence type="ECO:0000256" key="6">
    <source>
        <dbReference type="ARBA" id="ARBA00023273"/>
    </source>
</evidence>
<dbReference type="SUPFAM" id="SSF48452">
    <property type="entry name" value="TPR-like"/>
    <property type="match status" value="2"/>
</dbReference>
<keyword evidence="2" id="KW-0853">WD repeat</keyword>
<reference evidence="11" key="1">
    <citation type="submission" date="2022-07" db="EMBL/GenBank/DDBJ databases">
        <authorList>
            <person name="Trinca V."/>
            <person name="Uliana J.V.C."/>
            <person name="Torres T.T."/>
            <person name="Ward R.J."/>
            <person name="Monesi N."/>
        </authorList>
    </citation>
    <scope>NUCLEOTIDE SEQUENCE</scope>
    <source>
        <strain evidence="11">HSMRA1968</strain>
        <tissue evidence="11">Whole embryos</tissue>
    </source>
</reference>
<evidence type="ECO:0000256" key="1">
    <source>
        <dbReference type="ARBA" id="ARBA00004138"/>
    </source>
</evidence>
<feature type="domain" description="IFT140 second beta-propeller" evidence="8">
    <location>
        <begin position="446"/>
        <end position="760"/>
    </location>
</feature>
<dbReference type="InterPro" id="IPR056155">
    <property type="entry name" value="Beta-prop_IFT140_2nd"/>
</dbReference>
<keyword evidence="12" id="KW-1185">Reference proteome</keyword>
<dbReference type="InterPro" id="IPR056168">
    <property type="entry name" value="TPR_IF140/IFT172/WDR19"/>
</dbReference>
<feature type="domain" description="IF140/IFT172/WDR19 TPR" evidence="10">
    <location>
        <begin position="801"/>
        <end position="1286"/>
    </location>
</feature>
<evidence type="ECO:0000259" key="10">
    <source>
        <dbReference type="Pfam" id="PF24762"/>
    </source>
</evidence>
<dbReference type="GO" id="GO:0030991">
    <property type="term" value="C:intraciliary transport particle A"/>
    <property type="evidence" value="ECO:0007669"/>
    <property type="project" value="TreeGrafter"/>
</dbReference>
<dbReference type="GO" id="GO:0036064">
    <property type="term" value="C:ciliary basal body"/>
    <property type="evidence" value="ECO:0007669"/>
    <property type="project" value="TreeGrafter"/>
</dbReference>
<feature type="domain" description="IFT140 first beta-propeller" evidence="7">
    <location>
        <begin position="3"/>
        <end position="320"/>
    </location>
</feature>
<keyword evidence="4" id="KW-0802">TPR repeat</keyword>
<evidence type="ECO:0000259" key="7">
    <source>
        <dbReference type="Pfam" id="PF23383"/>
    </source>
</evidence>
<evidence type="ECO:0000256" key="3">
    <source>
        <dbReference type="ARBA" id="ARBA00022737"/>
    </source>
</evidence>
<dbReference type="Gene3D" id="1.25.40.470">
    <property type="match status" value="2"/>
</dbReference>
<dbReference type="Pfam" id="PF24762">
    <property type="entry name" value="TPR_IF140-IFT172"/>
    <property type="match status" value="1"/>
</dbReference>
<dbReference type="FunFam" id="1.25.40.470:FF:000024">
    <property type="entry name" value="Reduced mechanoreceptor potential A"/>
    <property type="match status" value="1"/>
</dbReference>
<comment type="caution">
    <text evidence="11">The sequence shown here is derived from an EMBL/GenBank/DDBJ whole genome shotgun (WGS) entry which is preliminary data.</text>
</comment>
<evidence type="ECO:0000256" key="4">
    <source>
        <dbReference type="ARBA" id="ARBA00022803"/>
    </source>
</evidence>
<organism evidence="11 12">
    <name type="scientific">Pseudolycoriella hygida</name>
    <dbReference type="NCBI Taxonomy" id="35572"/>
    <lineage>
        <taxon>Eukaryota</taxon>
        <taxon>Metazoa</taxon>
        <taxon>Ecdysozoa</taxon>
        <taxon>Arthropoda</taxon>
        <taxon>Hexapoda</taxon>
        <taxon>Insecta</taxon>
        <taxon>Pterygota</taxon>
        <taxon>Neoptera</taxon>
        <taxon>Endopterygota</taxon>
        <taxon>Diptera</taxon>
        <taxon>Nematocera</taxon>
        <taxon>Sciaroidea</taxon>
        <taxon>Sciaridae</taxon>
        <taxon>Pseudolycoriella</taxon>
    </lineage>
</organism>
<dbReference type="SUPFAM" id="SSF82171">
    <property type="entry name" value="DPP6 N-terminal domain-like"/>
    <property type="match status" value="1"/>
</dbReference>
<dbReference type="InterPro" id="IPR015943">
    <property type="entry name" value="WD40/YVTN_repeat-like_dom_sf"/>
</dbReference>
<keyword evidence="6" id="KW-0966">Cell projection</keyword>
<dbReference type="SMART" id="SM00320">
    <property type="entry name" value="WD40"/>
    <property type="match status" value="4"/>
</dbReference>